<gene>
    <name evidence="1" type="ORF">M441DRAFT_63115</name>
</gene>
<dbReference type="EMBL" id="KZ679287">
    <property type="protein sequence ID" value="PTB34945.1"/>
    <property type="molecule type" value="Genomic_DNA"/>
</dbReference>
<proteinExistence type="predicted"/>
<name>A0A2T3YQU6_TRIA4</name>
<keyword evidence="2" id="KW-1185">Reference proteome</keyword>
<evidence type="ECO:0000313" key="1">
    <source>
        <dbReference type="EMBL" id="PTB34945.1"/>
    </source>
</evidence>
<reference evidence="1 2" key="1">
    <citation type="submission" date="2016-07" db="EMBL/GenBank/DDBJ databases">
        <title>Multiple horizontal gene transfer events from other fungi enriched the ability of initially mycotrophic Trichoderma (Ascomycota) to feed on dead plant biomass.</title>
        <authorList>
            <consortium name="DOE Joint Genome Institute"/>
            <person name="Aerts A."/>
            <person name="Atanasova L."/>
            <person name="Chenthamara K."/>
            <person name="Zhang J."/>
            <person name="Grujic M."/>
            <person name="Henrissat B."/>
            <person name="Kuo A."/>
            <person name="Salamov A."/>
            <person name="Lipzen A."/>
            <person name="Labutti K."/>
            <person name="Barry K."/>
            <person name="Miao Y."/>
            <person name="Rahimi M.J."/>
            <person name="Shen Q."/>
            <person name="Grigoriev I.V."/>
            <person name="Kubicek C.P."/>
            <person name="Druzhinina I.S."/>
        </authorList>
    </citation>
    <scope>NUCLEOTIDE SEQUENCE [LARGE SCALE GENOMIC DNA]</scope>
    <source>
        <strain evidence="1 2">CBS 433.97</strain>
    </source>
</reference>
<evidence type="ECO:0000313" key="2">
    <source>
        <dbReference type="Proteomes" id="UP000240493"/>
    </source>
</evidence>
<organism evidence="1 2">
    <name type="scientific">Trichoderma asperellum (strain ATCC 204424 / CBS 433.97 / NBRC 101777)</name>
    <dbReference type="NCBI Taxonomy" id="1042311"/>
    <lineage>
        <taxon>Eukaryota</taxon>
        <taxon>Fungi</taxon>
        <taxon>Dikarya</taxon>
        <taxon>Ascomycota</taxon>
        <taxon>Pezizomycotina</taxon>
        <taxon>Sordariomycetes</taxon>
        <taxon>Hypocreomycetidae</taxon>
        <taxon>Hypocreales</taxon>
        <taxon>Hypocreaceae</taxon>
        <taxon>Trichoderma</taxon>
    </lineage>
</organism>
<dbReference type="OrthoDB" id="10339235at2759"/>
<protein>
    <submittedName>
        <fullName evidence="1">Uncharacterized protein</fullName>
    </submittedName>
</protein>
<dbReference type="Proteomes" id="UP000240493">
    <property type="component" value="Unassembled WGS sequence"/>
</dbReference>
<accession>A0A2T3YQU6</accession>
<dbReference type="AlphaFoldDB" id="A0A2T3YQU6"/>
<sequence>MSLDLIRPYYEEFKSMQETLDLFAEDVPLDTGKLKKFGPIKDFWSQKKTVGRGKSTEKRYQKTRTVLIQLFKMGRDPFFLCVLSMSTTTIGGITKIENFYKALIWWMEHEAKISTSFKEYTSQLYKEHESFFTKHLETGERSSIGLEDTPEIERTSYDIPSRQTTPSEDVLMQDNTSSYIQENLPQPSPIRSEDIRPNSPTEIHFRKTTMCALENGQVFSIPNNSFYALSTDRIIEKGAHLVLPGDSFSKPIIVYEVTPETAYHIQRLVKNEDLK</sequence>